<evidence type="ECO:0000313" key="1">
    <source>
        <dbReference type="EMBL" id="KAL3836526.1"/>
    </source>
</evidence>
<dbReference type="EMBL" id="JBJQND010000018">
    <property type="protein sequence ID" value="KAL3836526.1"/>
    <property type="molecule type" value="Genomic_DNA"/>
</dbReference>
<comment type="caution">
    <text evidence="1">The sequence shown here is derived from an EMBL/GenBank/DDBJ whole genome shotgun (WGS) entry which is preliminary data.</text>
</comment>
<sequence>VTHHTMRKDVMNQVVMQIPAQTTGFVQVVENAIVALDMRDLQTATRARFVEPTFGDGSIITCYNAKPCQFVVYVAGGSNPEVGVQHVSDDLTTLVNVSTPVKVQYVPGIQNLLESVITIGAPPPRTYLGHQRVCLDVHESHNVEATTNVHVQHVIDRPSDCFTDISFTFSEKGSHAVCLNA</sequence>
<dbReference type="Proteomes" id="UP001634394">
    <property type="component" value="Unassembled WGS sequence"/>
</dbReference>
<feature type="non-terminal residue" evidence="1">
    <location>
        <position position="1"/>
    </location>
</feature>
<protein>
    <submittedName>
        <fullName evidence="1">Uncharacterized protein</fullName>
    </submittedName>
</protein>
<evidence type="ECO:0000313" key="2">
    <source>
        <dbReference type="Proteomes" id="UP001634394"/>
    </source>
</evidence>
<dbReference type="AlphaFoldDB" id="A0ABD3THK8"/>
<reference evidence="1 2" key="1">
    <citation type="submission" date="2024-11" db="EMBL/GenBank/DDBJ databases">
        <title>Chromosome-level genome assembly of the freshwater bivalve Anodonta woodiana.</title>
        <authorList>
            <person name="Chen X."/>
        </authorList>
    </citation>
    <scope>NUCLEOTIDE SEQUENCE [LARGE SCALE GENOMIC DNA]</scope>
    <source>
        <strain evidence="1">MN2024</strain>
        <tissue evidence="1">Gills</tissue>
    </source>
</reference>
<name>A0ABD3THK8_SINWO</name>
<accession>A0ABD3THK8</accession>
<proteinExistence type="predicted"/>
<gene>
    <name evidence="1" type="ORF">ACJMK2_021950</name>
</gene>
<keyword evidence="2" id="KW-1185">Reference proteome</keyword>
<organism evidence="1 2">
    <name type="scientific">Sinanodonta woodiana</name>
    <name type="common">Chinese pond mussel</name>
    <name type="synonym">Anodonta woodiana</name>
    <dbReference type="NCBI Taxonomy" id="1069815"/>
    <lineage>
        <taxon>Eukaryota</taxon>
        <taxon>Metazoa</taxon>
        <taxon>Spiralia</taxon>
        <taxon>Lophotrochozoa</taxon>
        <taxon>Mollusca</taxon>
        <taxon>Bivalvia</taxon>
        <taxon>Autobranchia</taxon>
        <taxon>Heteroconchia</taxon>
        <taxon>Palaeoheterodonta</taxon>
        <taxon>Unionida</taxon>
        <taxon>Unionoidea</taxon>
        <taxon>Unionidae</taxon>
        <taxon>Unioninae</taxon>
        <taxon>Sinanodonta</taxon>
    </lineage>
</organism>
<feature type="non-terminal residue" evidence="1">
    <location>
        <position position="181"/>
    </location>
</feature>